<evidence type="ECO:0000256" key="1">
    <source>
        <dbReference type="ARBA" id="ARBA00004613"/>
    </source>
</evidence>
<dbReference type="GO" id="GO:0005615">
    <property type="term" value="C:extracellular space"/>
    <property type="evidence" value="ECO:0007669"/>
    <property type="project" value="TreeGrafter"/>
</dbReference>
<dbReference type="GO" id="GO:0005125">
    <property type="term" value="F:cytokine activity"/>
    <property type="evidence" value="ECO:0007669"/>
    <property type="project" value="TreeGrafter"/>
</dbReference>
<sequence>MASIWVSEPRTICSSKTQLLLLSILLLQELFWLDDGHRGVVDPSLLEQDNNVDMQSLLENLKGQFLQTFNLSGSGPSLSPGNLREEPPEYMMELYNHFANDHNAMPSASIIRSFKNEGKARLFIEGLMVAHHERITAAELRIYTLVQTDCHLYAGIDRKVTIYEIESNGQADYVTNDNITGIDVFRREGEQMKWVELASRQVYGTDNGWQAFDLTAAVQRWHNSDGVTTHRLEVHIASMSDDGVQNMLEDNKNRHPPVGDMKVDTRPEEKHKPLLIVFLDDQSSDHRHDKCELNEMIDHETSNIVLQNNIGMGDWSDEGREQSEPDEEDLIQMRSNLIFDSTSRIRRNAKVNHCKKQSLYVEFKDIGWDSWILAPPGYDAYECTGVCSFPLTKHVTPTKHAIVQTLVNINSPQKAARACCVPTKLDPISLLYLDETGVVTYKYKFEGMVVAECDCR</sequence>
<dbReference type="InterPro" id="IPR015615">
    <property type="entry name" value="TGF-beta-rel"/>
</dbReference>
<dbReference type="GeneTree" id="ENSGT00940000156279"/>
<dbReference type="GO" id="GO:0035239">
    <property type="term" value="P:tube morphogenesis"/>
    <property type="evidence" value="ECO:0007669"/>
    <property type="project" value="UniProtKB-ARBA"/>
</dbReference>
<dbReference type="PANTHER" id="PTHR11848:SF39">
    <property type="entry name" value="BONE MORPHOGENETIC PROTEIN 10"/>
    <property type="match status" value="1"/>
</dbReference>
<evidence type="ECO:0000256" key="3">
    <source>
        <dbReference type="ARBA" id="ARBA00022525"/>
    </source>
</evidence>
<keyword evidence="5 8" id="KW-0339">Growth factor</keyword>
<keyword evidence="12" id="KW-1185">Reference proteome</keyword>
<dbReference type="Ensembl" id="ENSCSET00000017281.1">
    <property type="protein sequence ID" value="ENSCSEP00000017068.1"/>
    <property type="gene ID" value="ENSCSEG00000010960.1"/>
</dbReference>
<dbReference type="Pfam" id="PF00688">
    <property type="entry name" value="TGFb_propeptide"/>
    <property type="match status" value="1"/>
</dbReference>
<dbReference type="InterPro" id="IPR017948">
    <property type="entry name" value="TGFb_CS"/>
</dbReference>
<dbReference type="PROSITE" id="PS51362">
    <property type="entry name" value="TGF_BETA_2"/>
    <property type="match status" value="1"/>
</dbReference>
<comment type="similarity">
    <text evidence="2 8">Belongs to the TGF-beta family.</text>
</comment>
<dbReference type="PROSITE" id="PS00250">
    <property type="entry name" value="TGF_BETA_1"/>
    <property type="match status" value="1"/>
</dbReference>
<name>A0A3P8VPA3_CYNSE</name>
<reference evidence="11" key="2">
    <citation type="submission" date="2025-08" db="UniProtKB">
        <authorList>
            <consortium name="Ensembl"/>
        </authorList>
    </citation>
    <scope>IDENTIFICATION</scope>
</reference>
<keyword evidence="3" id="KW-0964">Secreted</keyword>
<proteinExistence type="inferred from homology"/>
<evidence type="ECO:0000259" key="10">
    <source>
        <dbReference type="PROSITE" id="PS51362"/>
    </source>
</evidence>
<feature type="signal peptide" evidence="9">
    <location>
        <begin position="1"/>
        <end position="36"/>
    </location>
</feature>
<evidence type="ECO:0000256" key="8">
    <source>
        <dbReference type="RuleBase" id="RU000354"/>
    </source>
</evidence>
<protein>
    <submittedName>
        <fullName evidence="11">Bone morphogenetic protein 10</fullName>
    </submittedName>
</protein>
<evidence type="ECO:0000313" key="11">
    <source>
        <dbReference type="Ensembl" id="ENSCSEP00000017068.1"/>
    </source>
</evidence>
<feature type="domain" description="TGF-beta family profile" evidence="10">
    <location>
        <begin position="344"/>
        <end position="456"/>
    </location>
</feature>
<dbReference type="STRING" id="244447.ENSCSEP00000017068"/>
<evidence type="ECO:0000256" key="7">
    <source>
        <dbReference type="ARBA" id="ARBA00023180"/>
    </source>
</evidence>
<reference evidence="11 12" key="1">
    <citation type="journal article" date="2014" name="Nat. Genet.">
        <title>Whole-genome sequence of a flatfish provides insights into ZW sex chromosome evolution and adaptation to a benthic lifestyle.</title>
        <authorList>
            <person name="Chen S."/>
            <person name="Zhang G."/>
            <person name="Shao C."/>
            <person name="Huang Q."/>
            <person name="Liu G."/>
            <person name="Zhang P."/>
            <person name="Song W."/>
            <person name="An N."/>
            <person name="Chalopin D."/>
            <person name="Volff J.N."/>
            <person name="Hong Y."/>
            <person name="Li Q."/>
            <person name="Sha Z."/>
            <person name="Zhou H."/>
            <person name="Xie M."/>
            <person name="Yu Q."/>
            <person name="Liu Y."/>
            <person name="Xiang H."/>
            <person name="Wang N."/>
            <person name="Wu K."/>
            <person name="Yang C."/>
            <person name="Zhou Q."/>
            <person name="Liao X."/>
            <person name="Yang L."/>
            <person name="Hu Q."/>
            <person name="Zhang J."/>
            <person name="Meng L."/>
            <person name="Jin L."/>
            <person name="Tian Y."/>
            <person name="Lian J."/>
            <person name="Yang J."/>
            <person name="Miao G."/>
            <person name="Liu S."/>
            <person name="Liang Z."/>
            <person name="Yan F."/>
            <person name="Li Y."/>
            <person name="Sun B."/>
            <person name="Zhang H."/>
            <person name="Zhang J."/>
            <person name="Zhu Y."/>
            <person name="Du M."/>
            <person name="Zhao Y."/>
            <person name="Schartl M."/>
            <person name="Tang Q."/>
            <person name="Wang J."/>
        </authorList>
    </citation>
    <scope>NUCLEOTIDE SEQUENCE</scope>
</reference>
<accession>A0A3P8VPA3</accession>
<keyword evidence="6" id="KW-1015">Disulfide bond</keyword>
<evidence type="ECO:0000256" key="6">
    <source>
        <dbReference type="ARBA" id="ARBA00023157"/>
    </source>
</evidence>
<organism evidence="11 12">
    <name type="scientific">Cynoglossus semilaevis</name>
    <name type="common">Tongue sole</name>
    <dbReference type="NCBI Taxonomy" id="244447"/>
    <lineage>
        <taxon>Eukaryota</taxon>
        <taxon>Metazoa</taxon>
        <taxon>Chordata</taxon>
        <taxon>Craniata</taxon>
        <taxon>Vertebrata</taxon>
        <taxon>Euteleostomi</taxon>
        <taxon>Actinopterygii</taxon>
        <taxon>Neopterygii</taxon>
        <taxon>Teleostei</taxon>
        <taxon>Neoteleostei</taxon>
        <taxon>Acanthomorphata</taxon>
        <taxon>Carangaria</taxon>
        <taxon>Pleuronectiformes</taxon>
        <taxon>Pleuronectoidei</taxon>
        <taxon>Cynoglossidae</taxon>
        <taxon>Cynoglossinae</taxon>
        <taxon>Cynoglossus</taxon>
    </lineage>
</organism>
<evidence type="ECO:0000256" key="2">
    <source>
        <dbReference type="ARBA" id="ARBA00006656"/>
    </source>
</evidence>
<evidence type="ECO:0000256" key="5">
    <source>
        <dbReference type="ARBA" id="ARBA00023030"/>
    </source>
</evidence>
<dbReference type="PANTHER" id="PTHR11848">
    <property type="entry name" value="TGF-BETA FAMILY"/>
    <property type="match status" value="1"/>
</dbReference>
<dbReference type="GO" id="GO:0008083">
    <property type="term" value="F:growth factor activity"/>
    <property type="evidence" value="ECO:0007669"/>
    <property type="project" value="UniProtKB-KW"/>
</dbReference>
<dbReference type="AlphaFoldDB" id="A0A3P8VPA3"/>
<dbReference type="InterPro" id="IPR029034">
    <property type="entry name" value="Cystine-knot_cytokine"/>
</dbReference>
<evidence type="ECO:0000256" key="9">
    <source>
        <dbReference type="SAM" id="SignalP"/>
    </source>
</evidence>
<dbReference type="InterPro" id="IPR001111">
    <property type="entry name" value="TGF-b_propeptide"/>
</dbReference>
<dbReference type="InParanoid" id="A0A3P8VPA3"/>
<evidence type="ECO:0000256" key="4">
    <source>
        <dbReference type="ARBA" id="ARBA00022729"/>
    </source>
</evidence>
<feature type="chain" id="PRO_5017924544" evidence="9">
    <location>
        <begin position="37"/>
        <end position="456"/>
    </location>
</feature>
<comment type="subcellular location">
    <subcellularLocation>
        <location evidence="1">Secreted</location>
    </subcellularLocation>
</comment>
<dbReference type="Pfam" id="PF00019">
    <property type="entry name" value="TGF_beta"/>
    <property type="match status" value="1"/>
</dbReference>
<dbReference type="SUPFAM" id="SSF57501">
    <property type="entry name" value="Cystine-knot cytokines"/>
    <property type="match status" value="1"/>
</dbReference>
<dbReference type="Gene3D" id="2.10.90.10">
    <property type="entry name" value="Cystine-knot cytokines"/>
    <property type="match status" value="1"/>
</dbReference>
<dbReference type="GO" id="GO:0030509">
    <property type="term" value="P:BMP signaling pathway"/>
    <property type="evidence" value="ECO:0007669"/>
    <property type="project" value="TreeGrafter"/>
</dbReference>
<dbReference type="InterPro" id="IPR001839">
    <property type="entry name" value="TGF-b_C"/>
</dbReference>
<dbReference type="SMART" id="SM00204">
    <property type="entry name" value="TGFB"/>
    <property type="match status" value="1"/>
</dbReference>
<keyword evidence="7" id="KW-0325">Glycoprotein</keyword>
<dbReference type="Proteomes" id="UP000265120">
    <property type="component" value="Chromosome W"/>
</dbReference>
<keyword evidence="4 9" id="KW-0732">Signal</keyword>
<dbReference type="FunFam" id="2.10.90.10:FF:000001">
    <property type="entry name" value="Bone morphogenetic protein 4"/>
    <property type="match status" value="1"/>
</dbReference>
<dbReference type="FunCoup" id="A0A3P8VPA3">
    <property type="interactions" value="1661"/>
</dbReference>
<reference evidence="11" key="3">
    <citation type="submission" date="2025-09" db="UniProtKB">
        <authorList>
            <consortium name="Ensembl"/>
        </authorList>
    </citation>
    <scope>IDENTIFICATION</scope>
</reference>
<dbReference type="Gene3D" id="2.60.120.970">
    <property type="match status" value="1"/>
</dbReference>
<dbReference type="CDD" id="cd13767">
    <property type="entry name" value="TGF_beta_BMP9_like"/>
    <property type="match status" value="1"/>
</dbReference>
<evidence type="ECO:0000313" key="12">
    <source>
        <dbReference type="Proteomes" id="UP000265120"/>
    </source>
</evidence>